<dbReference type="CDD" id="cd02110">
    <property type="entry name" value="SO_family_Moco_dimer"/>
    <property type="match status" value="1"/>
</dbReference>
<dbReference type="PANTHER" id="PTHR19372:SF7">
    <property type="entry name" value="SULFITE OXIDASE, MITOCHONDRIAL"/>
    <property type="match status" value="1"/>
</dbReference>
<evidence type="ECO:0000259" key="7">
    <source>
        <dbReference type="Pfam" id="PF00174"/>
    </source>
</evidence>
<dbReference type="PROSITE" id="PS51318">
    <property type="entry name" value="TAT"/>
    <property type="match status" value="1"/>
</dbReference>
<dbReference type="InterPro" id="IPR036374">
    <property type="entry name" value="OxRdtase_Mopterin-bd_sf"/>
</dbReference>
<dbReference type="GO" id="GO:0043546">
    <property type="term" value="F:molybdopterin cofactor binding"/>
    <property type="evidence" value="ECO:0007669"/>
    <property type="project" value="TreeGrafter"/>
</dbReference>
<dbReference type="GO" id="GO:0008482">
    <property type="term" value="F:sulfite oxidase activity"/>
    <property type="evidence" value="ECO:0007669"/>
    <property type="project" value="TreeGrafter"/>
</dbReference>
<keyword evidence="6" id="KW-0732">Signal</keyword>
<dbReference type="Gene3D" id="3.90.420.10">
    <property type="entry name" value="Oxidoreductase, molybdopterin-binding domain"/>
    <property type="match status" value="1"/>
</dbReference>
<accession>A0AA86N3E4</accession>
<dbReference type="InterPro" id="IPR008335">
    <property type="entry name" value="Mopterin_OxRdtase_euk"/>
</dbReference>
<feature type="signal peptide" evidence="6">
    <location>
        <begin position="1"/>
        <end position="21"/>
    </location>
</feature>
<organism evidence="9 10">
    <name type="scientific">Nitrospira tepida</name>
    <dbReference type="NCBI Taxonomy" id="2973512"/>
    <lineage>
        <taxon>Bacteria</taxon>
        <taxon>Pseudomonadati</taxon>
        <taxon>Nitrospirota</taxon>
        <taxon>Nitrospiria</taxon>
        <taxon>Nitrospirales</taxon>
        <taxon>Nitrospiraceae</taxon>
        <taxon>Nitrospira</taxon>
    </lineage>
</organism>
<dbReference type="PANTHER" id="PTHR19372">
    <property type="entry name" value="SULFITE REDUCTASE"/>
    <property type="match status" value="1"/>
</dbReference>
<feature type="compositionally biased region" description="Basic and acidic residues" evidence="5">
    <location>
        <begin position="50"/>
        <end position="59"/>
    </location>
</feature>
<dbReference type="InterPro" id="IPR005066">
    <property type="entry name" value="MoCF_OxRdtse_dimer"/>
</dbReference>
<evidence type="ECO:0000259" key="8">
    <source>
        <dbReference type="Pfam" id="PF03404"/>
    </source>
</evidence>
<dbReference type="GO" id="GO:0020037">
    <property type="term" value="F:heme binding"/>
    <property type="evidence" value="ECO:0007669"/>
    <property type="project" value="TreeGrafter"/>
</dbReference>
<dbReference type="SUPFAM" id="SSF81296">
    <property type="entry name" value="E set domains"/>
    <property type="match status" value="1"/>
</dbReference>
<dbReference type="Pfam" id="PF00174">
    <property type="entry name" value="Oxidored_molyb"/>
    <property type="match status" value="1"/>
</dbReference>
<dbReference type="InterPro" id="IPR014756">
    <property type="entry name" value="Ig_E-set"/>
</dbReference>
<keyword evidence="10" id="KW-1185">Reference proteome</keyword>
<dbReference type="PRINTS" id="PR00407">
    <property type="entry name" value="EUMOPTERIN"/>
</dbReference>
<comment type="cofactor">
    <cofactor evidence="1">
        <name>Mo-molybdopterin</name>
        <dbReference type="ChEBI" id="CHEBI:71302"/>
    </cofactor>
</comment>
<dbReference type="RefSeq" id="WP_289271347.1">
    <property type="nucleotide sequence ID" value="NZ_OX365700.1"/>
</dbReference>
<feature type="domain" description="Oxidoreductase molybdopterin-binding" evidence="7">
    <location>
        <begin position="92"/>
        <end position="259"/>
    </location>
</feature>
<evidence type="ECO:0000256" key="1">
    <source>
        <dbReference type="ARBA" id="ARBA00001924"/>
    </source>
</evidence>
<dbReference type="Pfam" id="PF03404">
    <property type="entry name" value="Mo-co_dimer"/>
    <property type="match status" value="1"/>
</dbReference>
<evidence type="ECO:0000256" key="2">
    <source>
        <dbReference type="ARBA" id="ARBA00022505"/>
    </source>
</evidence>
<feature type="chain" id="PRO_5041665548" evidence="6">
    <location>
        <begin position="22"/>
        <end position="402"/>
    </location>
</feature>
<evidence type="ECO:0000313" key="9">
    <source>
        <dbReference type="EMBL" id="CAI4033924.1"/>
    </source>
</evidence>
<dbReference type="AlphaFoldDB" id="A0AA86N3E4"/>
<dbReference type="Gene3D" id="2.60.40.650">
    <property type="match status" value="1"/>
</dbReference>
<name>A0AA86N3E4_9BACT</name>
<dbReference type="InterPro" id="IPR006311">
    <property type="entry name" value="TAT_signal"/>
</dbReference>
<feature type="domain" description="Moybdenum cofactor oxidoreductase dimerisation" evidence="8">
    <location>
        <begin position="285"/>
        <end position="399"/>
    </location>
</feature>
<dbReference type="KEGG" id="nti:DNFV4_04366"/>
<sequence>MSMHRISRRRMLQLAASAALAAAVRPQDLLGPAWAEEAQTGDGGNPAGQDRLRTRVSRPYDAETQVSSFREWITPTKSFFVRSHFGPPPAESVDPARWRLTVAGLVDRPLILSLADVKQFEEVTITAVLQCSGNGRAFHHPRAPGVQWERGAVGNAQWTGVRLTDVLQRAGVQRAGVRHVQLEGADRPVSDKTPLFIRSIPLAKALHPDTLLVYRMNGEPLPLLHGGPLRLIAPGWMADACTKWLTALTVQEREAEGYYMQTAYRHPIQPVEPGAAVPHEQMRPVEAMVVKSLIVSPSEGASLPIGPVLVEGVAWTGEGRVARVEVSSDGGKTWHQARLLGEDMLYAWRRWDYRWEPTTGGTATLLSRATDSLGHVQPERSPWNPGGFLWNGWDRVTVTITT</sequence>
<evidence type="ECO:0000256" key="4">
    <source>
        <dbReference type="ARBA" id="ARBA00023002"/>
    </source>
</evidence>
<dbReference type="GO" id="GO:0006790">
    <property type="term" value="P:sulfur compound metabolic process"/>
    <property type="evidence" value="ECO:0007669"/>
    <property type="project" value="TreeGrafter"/>
</dbReference>
<feature type="region of interest" description="Disordered" evidence="5">
    <location>
        <begin position="36"/>
        <end position="59"/>
    </location>
</feature>
<keyword evidence="4" id="KW-0560">Oxidoreductase</keyword>
<dbReference type="InterPro" id="IPR000572">
    <property type="entry name" value="OxRdtase_Mopterin-bd_dom"/>
</dbReference>
<dbReference type="GO" id="GO:0030151">
    <property type="term" value="F:molybdenum ion binding"/>
    <property type="evidence" value="ECO:0007669"/>
    <property type="project" value="InterPro"/>
</dbReference>
<evidence type="ECO:0000256" key="3">
    <source>
        <dbReference type="ARBA" id="ARBA00022723"/>
    </source>
</evidence>
<keyword evidence="3" id="KW-0479">Metal-binding</keyword>
<keyword evidence="2" id="KW-0500">Molybdenum</keyword>
<evidence type="ECO:0000256" key="6">
    <source>
        <dbReference type="SAM" id="SignalP"/>
    </source>
</evidence>
<gene>
    <name evidence="9" type="ORF">DNFV4_04366</name>
</gene>
<evidence type="ECO:0000313" key="10">
    <source>
        <dbReference type="Proteomes" id="UP001179121"/>
    </source>
</evidence>
<proteinExistence type="predicted"/>
<dbReference type="SUPFAM" id="SSF56524">
    <property type="entry name" value="Oxidoreductase molybdopterin-binding domain"/>
    <property type="match status" value="1"/>
</dbReference>
<protein>
    <submittedName>
        <fullName evidence="9">Sulfite oxidase-like oxidoreductase</fullName>
    </submittedName>
</protein>
<dbReference type="EMBL" id="OX365700">
    <property type="protein sequence ID" value="CAI4033924.1"/>
    <property type="molecule type" value="Genomic_DNA"/>
</dbReference>
<reference evidence="9" key="1">
    <citation type="submission" date="2022-10" db="EMBL/GenBank/DDBJ databases">
        <authorList>
            <person name="Koch H."/>
        </authorList>
    </citation>
    <scope>NUCLEOTIDE SEQUENCE</scope>
    <source>
        <strain evidence="9">DNF</strain>
    </source>
</reference>
<dbReference type="Proteomes" id="UP001179121">
    <property type="component" value="Chromosome"/>
</dbReference>
<evidence type="ECO:0000256" key="5">
    <source>
        <dbReference type="SAM" id="MobiDB-lite"/>
    </source>
</evidence>